<evidence type="ECO:0000313" key="7">
    <source>
        <dbReference type="EMBL" id="OMJ83411.1"/>
    </source>
</evidence>
<dbReference type="InterPro" id="IPR032675">
    <property type="entry name" value="LRR_dom_sf"/>
</dbReference>
<proteinExistence type="predicted"/>
<dbReference type="Proteomes" id="UP000187209">
    <property type="component" value="Unassembled WGS sequence"/>
</dbReference>
<reference evidence="7 8" key="1">
    <citation type="submission" date="2016-11" db="EMBL/GenBank/DDBJ databases">
        <title>The macronuclear genome of Stentor coeruleus: a giant cell with tiny introns.</title>
        <authorList>
            <person name="Slabodnick M."/>
            <person name="Ruby J.G."/>
            <person name="Reiff S.B."/>
            <person name="Swart E.C."/>
            <person name="Gosai S."/>
            <person name="Prabakaran S."/>
            <person name="Witkowska E."/>
            <person name="Larue G.E."/>
            <person name="Fisher S."/>
            <person name="Freeman R.M."/>
            <person name="Gunawardena J."/>
            <person name="Chu W."/>
            <person name="Stover N.A."/>
            <person name="Gregory B.D."/>
            <person name="Nowacki M."/>
            <person name="Derisi J."/>
            <person name="Roy S.W."/>
            <person name="Marshall W.F."/>
            <person name="Sood P."/>
        </authorList>
    </citation>
    <scope>NUCLEOTIDE SEQUENCE [LARGE SCALE GENOMIC DNA]</scope>
    <source>
        <strain evidence="7">WM001</strain>
    </source>
</reference>
<protein>
    <submittedName>
        <fullName evidence="7">Uncharacterized protein</fullName>
    </submittedName>
</protein>
<feature type="coiled-coil region" evidence="5">
    <location>
        <begin position="270"/>
        <end position="297"/>
    </location>
</feature>
<evidence type="ECO:0000313" key="8">
    <source>
        <dbReference type="Proteomes" id="UP000187209"/>
    </source>
</evidence>
<dbReference type="SMART" id="SM00368">
    <property type="entry name" value="LRR_RI"/>
    <property type="match status" value="5"/>
</dbReference>
<keyword evidence="2" id="KW-0963">Cytoplasm</keyword>
<dbReference type="InterPro" id="IPR001611">
    <property type="entry name" value="Leu-rich_rpt"/>
</dbReference>
<feature type="region of interest" description="Disordered" evidence="6">
    <location>
        <begin position="378"/>
        <end position="402"/>
    </location>
</feature>
<dbReference type="AlphaFoldDB" id="A0A1R2C349"/>
<dbReference type="EMBL" id="MPUH01000305">
    <property type="protein sequence ID" value="OMJ83411.1"/>
    <property type="molecule type" value="Genomic_DNA"/>
</dbReference>
<dbReference type="Gene3D" id="3.80.10.10">
    <property type="entry name" value="Ribonuclease Inhibitor"/>
    <property type="match status" value="2"/>
</dbReference>
<evidence type="ECO:0000256" key="1">
    <source>
        <dbReference type="ARBA" id="ARBA00004300"/>
    </source>
</evidence>
<dbReference type="PANTHER" id="PTHR23170:SF3">
    <property type="entry name" value="LEUCINE-RICH REPEAT-CONTAINING PROTEIN 45"/>
    <property type="match status" value="1"/>
</dbReference>
<accession>A0A1R2C349</accession>
<evidence type="ECO:0000256" key="2">
    <source>
        <dbReference type="ARBA" id="ARBA00022490"/>
    </source>
</evidence>
<dbReference type="OrthoDB" id="290471at2759"/>
<dbReference type="InterPro" id="IPR052116">
    <property type="entry name" value="Centro_Cilium_Assembly"/>
</dbReference>
<sequence>MSSYEEDVGERSYGNQEISKSLILTELAVSKLESKLAAQRGSSTLNLSDSFIGDEGCIMVAQFLRENLGVHNLELRGNSISSEGLRQLASVFRGQNFIRSISLEWNNIGDGVGALTESLIYSSNLQNLDLRNNRIGPDGASYISRFIETSSSIVKIDLRWNEIGVLGAKKILSSISRSRSLKTIDLSGNKIPEDLILQIEQQLKGEEKFAKFEDKYKPEDRFSRTEDRFPKSEDRSLRDDRSGTRSPARAREFSYNDELYSKYEAQMIANARNEAKINELEILLEQESRKVQEIRSDLLKDLDTEKARRSYSDEALMLYKEETLKREMESARTIQELEAKINRQVNEKNMVILELENLQEQYDKLHSATQDRIRSLEEKLSQQERQSRQADESGRQVLDRTKKEAEQKIYEISREYQNKLEIADENFRSVKNAKESLENEVKALKNQIVQIKAQAQEALNDQEFRIKDEETAKYNNAARNFESRIKNLEEARDNANKRFNEAQREYGANEKRALEQITNLDQALNTTREEKNDLTGRLQKVNAQKDNLANDLYVTKSALDRATLENEQLNNAFKERNEAHILQLEKVCQEHALERKGLENNRDMLTEQIKSLENDLNRVKRDRERILKEHEYLAEALKQRVSSLIQDTVLGHMRKLDSE</sequence>
<keyword evidence="8" id="KW-1185">Reference proteome</keyword>
<keyword evidence="3 5" id="KW-0175">Coiled coil</keyword>
<evidence type="ECO:0000256" key="6">
    <source>
        <dbReference type="SAM" id="MobiDB-lite"/>
    </source>
</evidence>
<comment type="subcellular location">
    <subcellularLocation>
        <location evidence="1">Cytoplasm</location>
        <location evidence="1">Cytoskeleton</location>
        <location evidence="1">Microtubule organizing center</location>
        <location evidence="1">Centrosome</location>
    </subcellularLocation>
</comment>
<organism evidence="7 8">
    <name type="scientific">Stentor coeruleus</name>
    <dbReference type="NCBI Taxonomy" id="5963"/>
    <lineage>
        <taxon>Eukaryota</taxon>
        <taxon>Sar</taxon>
        <taxon>Alveolata</taxon>
        <taxon>Ciliophora</taxon>
        <taxon>Postciliodesmatophora</taxon>
        <taxon>Heterotrichea</taxon>
        <taxon>Heterotrichida</taxon>
        <taxon>Stentoridae</taxon>
        <taxon>Stentor</taxon>
    </lineage>
</organism>
<dbReference type="GO" id="GO:0005813">
    <property type="term" value="C:centrosome"/>
    <property type="evidence" value="ECO:0007669"/>
    <property type="project" value="UniProtKB-SubCell"/>
</dbReference>
<name>A0A1R2C349_9CILI</name>
<gene>
    <name evidence="7" type="ORF">SteCoe_15680</name>
</gene>
<evidence type="ECO:0000256" key="5">
    <source>
        <dbReference type="SAM" id="Coils"/>
    </source>
</evidence>
<evidence type="ECO:0000256" key="3">
    <source>
        <dbReference type="ARBA" id="ARBA00023054"/>
    </source>
</evidence>
<dbReference type="PANTHER" id="PTHR23170">
    <property type="entry name" value="NY-REN-58 ANTIGEN"/>
    <property type="match status" value="1"/>
</dbReference>
<feature type="region of interest" description="Disordered" evidence="6">
    <location>
        <begin position="221"/>
        <end position="250"/>
    </location>
</feature>
<dbReference type="Pfam" id="PF13516">
    <property type="entry name" value="LRR_6"/>
    <property type="match status" value="2"/>
</dbReference>
<keyword evidence="4" id="KW-0206">Cytoskeleton</keyword>
<comment type="caution">
    <text evidence="7">The sequence shown here is derived from an EMBL/GenBank/DDBJ whole genome shotgun (WGS) entry which is preliminary data.</text>
</comment>
<evidence type="ECO:0000256" key="4">
    <source>
        <dbReference type="ARBA" id="ARBA00023212"/>
    </source>
</evidence>
<dbReference type="SUPFAM" id="SSF52047">
    <property type="entry name" value="RNI-like"/>
    <property type="match status" value="1"/>
</dbReference>